<gene>
    <name evidence="3" type="ORF">MNOR_LOCUS38925</name>
</gene>
<feature type="compositionally biased region" description="Polar residues" evidence="2">
    <location>
        <begin position="192"/>
        <end position="201"/>
    </location>
</feature>
<dbReference type="GO" id="GO:0006361">
    <property type="term" value="P:transcription initiation at RNA polymerase I promoter"/>
    <property type="evidence" value="ECO:0007669"/>
    <property type="project" value="InterPro"/>
</dbReference>
<protein>
    <submittedName>
        <fullName evidence="3">Uncharacterized protein</fullName>
    </submittedName>
</protein>
<feature type="non-terminal residue" evidence="3">
    <location>
        <position position="201"/>
    </location>
</feature>
<dbReference type="GO" id="GO:0005634">
    <property type="term" value="C:nucleus"/>
    <property type="evidence" value="ECO:0007669"/>
    <property type="project" value="TreeGrafter"/>
</dbReference>
<dbReference type="InterPro" id="IPR007991">
    <property type="entry name" value="RNA_pol_I_trans_ini_fac_RRN3"/>
</dbReference>
<dbReference type="EMBL" id="CAXKWB010094040">
    <property type="protein sequence ID" value="CAL4218517.1"/>
    <property type="molecule type" value="Genomic_DNA"/>
</dbReference>
<evidence type="ECO:0000256" key="1">
    <source>
        <dbReference type="ARBA" id="ARBA00010098"/>
    </source>
</evidence>
<accession>A0AAV2SPB7</accession>
<sequence>THYNNLQEKYCTRNYADIDIHAPFYYACQTIFYVFAFRYKEYTQNKTKLELAKSLNLGHLVNSKLNPLRMCTPAVVSNFASITRHYDLVYCYTIMENNKRNTAALPSTSIHGSSTTTDSLEMFFPFDPYLLLRSKDCIAPHYRVFDGMPKVEEEDMKENGTDEEMSDTEDSFLARQASLTHKGTPRSYDFTYGTSPGFSEM</sequence>
<evidence type="ECO:0000313" key="4">
    <source>
        <dbReference type="Proteomes" id="UP001497623"/>
    </source>
</evidence>
<dbReference type="PANTHER" id="PTHR12790">
    <property type="entry name" value="TRANSCRIPTION INITIATION FACTOR IA RRN3"/>
    <property type="match status" value="1"/>
</dbReference>
<dbReference type="GO" id="GO:0001042">
    <property type="term" value="F:RNA polymerase I core binding"/>
    <property type="evidence" value="ECO:0007669"/>
    <property type="project" value="TreeGrafter"/>
</dbReference>
<organism evidence="3 4">
    <name type="scientific">Meganyctiphanes norvegica</name>
    <name type="common">Northern krill</name>
    <name type="synonym">Thysanopoda norvegica</name>
    <dbReference type="NCBI Taxonomy" id="48144"/>
    <lineage>
        <taxon>Eukaryota</taxon>
        <taxon>Metazoa</taxon>
        <taxon>Ecdysozoa</taxon>
        <taxon>Arthropoda</taxon>
        <taxon>Crustacea</taxon>
        <taxon>Multicrustacea</taxon>
        <taxon>Malacostraca</taxon>
        <taxon>Eumalacostraca</taxon>
        <taxon>Eucarida</taxon>
        <taxon>Euphausiacea</taxon>
        <taxon>Euphausiidae</taxon>
        <taxon>Meganyctiphanes</taxon>
    </lineage>
</organism>
<comment type="similarity">
    <text evidence="1">Belongs to the RRN3 family.</text>
</comment>
<evidence type="ECO:0000313" key="3">
    <source>
        <dbReference type="EMBL" id="CAL4218517.1"/>
    </source>
</evidence>
<dbReference type="GO" id="GO:0001181">
    <property type="term" value="F:RNA polymerase I general transcription initiation factor activity"/>
    <property type="evidence" value="ECO:0007669"/>
    <property type="project" value="InterPro"/>
</dbReference>
<dbReference type="AlphaFoldDB" id="A0AAV2SPB7"/>
<name>A0AAV2SPB7_MEGNR</name>
<dbReference type="Pfam" id="PF05327">
    <property type="entry name" value="RRN3"/>
    <property type="match status" value="1"/>
</dbReference>
<feature type="non-terminal residue" evidence="3">
    <location>
        <position position="1"/>
    </location>
</feature>
<feature type="region of interest" description="Disordered" evidence="2">
    <location>
        <begin position="179"/>
        <end position="201"/>
    </location>
</feature>
<proteinExistence type="inferred from homology"/>
<dbReference type="Proteomes" id="UP001497623">
    <property type="component" value="Unassembled WGS sequence"/>
</dbReference>
<comment type="caution">
    <text evidence="3">The sequence shown here is derived from an EMBL/GenBank/DDBJ whole genome shotgun (WGS) entry which is preliminary data.</text>
</comment>
<evidence type="ECO:0000256" key="2">
    <source>
        <dbReference type="SAM" id="MobiDB-lite"/>
    </source>
</evidence>
<dbReference type="PANTHER" id="PTHR12790:SF0">
    <property type="entry name" value="RNA POLYMERASE I-SPECIFIC TRANSCRIPTION INITIATION FACTOR RRN3-RELATED"/>
    <property type="match status" value="1"/>
</dbReference>
<reference evidence="3 4" key="1">
    <citation type="submission" date="2024-05" db="EMBL/GenBank/DDBJ databases">
        <authorList>
            <person name="Wallberg A."/>
        </authorList>
    </citation>
    <scope>NUCLEOTIDE SEQUENCE [LARGE SCALE GENOMIC DNA]</scope>
</reference>
<keyword evidence="4" id="KW-1185">Reference proteome</keyword>